<dbReference type="Pfam" id="PF01925">
    <property type="entry name" value="TauE"/>
    <property type="match status" value="1"/>
</dbReference>
<proteinExistence type="inferred from homology"/>
<protein>
    <recommendedName>
        <fullName evidence="6">Probable membrane transporter protein</fullName>
    </recommendedName>
</protein>
<organism evidence="7">
    <name type="scientific">uncultured Microcoleus sp</name>
    <dbReference type="NCBI Taxonomy" id="259945"/>
    <lineage>
        <taxon>Bacteria</taxon>
        <taxon>Bacillati</taxon>
        <taxon>Cyanobacteriota</taxon>
        <taxon>Cyanophyceae</taxon>
        <taxon>Oscillatoriophycideae</taxon>
        <taxon>Oscillatoriales</taxon>
        <taxon>Microcoleaceae</taxon>
        <taxon>Microcoleus</taxon>
        <taxon>environmental samples</taxon>
    </lineage>
</organism>
<gene>
    <name evidence="7" type="ORF">AVDCRST_MAG84-2167</name>
</gene>
<comment type="subcellular location">
    <subcellularLocation>
        <location evidence="6">Cell membrane</location>
        <topology evidence="6">Multi-pass membrane protein</topology>
    </subcellularLocation>
    <subcellularLocation>
        <location evidence="1">Membrane</location>
        <topology evidence="1">Multi-pass membrane protein</topology>
    </subcellularLocation>
</comment>
<feature type="transmembrane region" description="Helical" evidence="6">
    <location>
        <begin position="251"/>
        <end position="269"/>
    </location>
</feature>
<comment type="similarity">
    <text evidence="2 6">Belongs to the 4-toluene sulfonate uptake permease (TSUP) (TC 2.A.102) family.</text>
</comment>
<feature type="transmembrane region" description="Helical" evidence="6">
    <location>
        <begin position="195"/>
        <end position="214"/>
    </location>
</feature>
<keyword evidence="5 6" id="KW-0472">Membrane</keyword>
<evidence type="ECO:0000256" key="2">
    <source>
        <dbReference type="ARBA" id="ARBA00009142"/>
    </source>
</evidence>
<dbReference type="EMBL" id="CADCTZ010000367">
    <property type="protein sequence ID" value="CAA9336821.1"/>
    <property type="molecule type" value="Genomic_DNA"/>
</dbReference>
<reference evidence="7" key="1">
    <citation type="submission" date="2020-02" db="EMBL/GenBank/DDBJ databases">
        <authorList>
            <person name="Meier V. D."/>
        </authorList>
    </citation>
    <scope>NUCLEOTIDE SEQUENCE</scope>
    <source>
        <strain evidence="7">AVDCRST_MAG84</strain>
    </source>
</reference>
<sequence>MTVSELLILGAAGLFAGILAGFLGIGGGTVIVPLLVALNYAPVQAVATSGLSIVITAISGSIQNWRMGYLSLSQVAGIGFPAVITAQIGAYLAGIFPPYLLLLSFGLLLWLNIYLIEVRKRLTAKKKAEAEQGENPQLPITNYQLPNNSNILFHPTFAKIATGSAAGLLAGLFGVGGGVIMVPLQILLLGESIKAAIQTSLGVIVITAISATAGHAARGNVLWVVGLILGGGGLLGVQVSTRFLPRLPDRIVSLAFRSLLAILSIYVFWQAWQKFSNG</sequence>
<dbReference type="GO" id="GO:0005886">
    <property type="term" value="C:plasma membrane"/>
    <property type="evidence" value="ECO:0007669"/>
    <property type="project" value="UniProtKB-SubCell"/>
</dbReference>
<accession>A0A6J4LNB2</accession>
<keyword evidence="6" id="KW-1003">Cell membrane</keyword>
<dbReference type="PANTHER" id="PTHR43701">
    <property type="entry name" value="MEMBRANE TRANSPORTER PROTEIN MJ0441-RELATED"/>
    <property type="match status" value="1"/>
</dbReference>
<evidence type="ECO:0000256" key="6">
    <source>
        <dbReference type="RuleBase" id="RU363041"/>
    </source>
</evidence>
<feature type="transmembrane region" description="Helical" evidence="6">
    <location>
        <begin position="99"/>
        <end position="116"/>
    </location>
</feature>
<feature type="transmembrane region" description="Helical" evidence="6">
    <location>
        <begin position="221"/>
        <end position="239"/>
    </location>
</feature>
<evidence type="ECO:0000256" key="4">
    <source>
        <dbReference type="ARBA" id="ARBA00022989"/>
    </source>
</evidence>
<dbReference type="InterPro" id="IPR002781">
    <property type="entry name" value="TM_pro_TauE-like"/>
</dbReference>
<name>A0A6J4LNB2_9CYAN</name>
<evidence type="ECO:0000313" key="7">
    <source>
        <dbReference type="EMBL" id="CAA9336821.1"/>
    </source>
</evidence>
<dbReference type="AlphaFoldDB" id="A0A6J4LNB2"/>
<feature type="transmembrane region" description="Helical" evidence="6">
    <location>
        <begin position="7"/>
        <end position="35"/>
    </location>
</feature>
<keyword evidence="3 6" id="KW-0812">Transmembrane</keyword>
<keyword evidence="4 6" id="KW-1133">Transmembrane helix</keyword>
<feature type="transmembrane region" description="Helical" evidence="6">
    <location>
        <begin position="41"/>
        <end position="62"/>
    </location>
</feature>
<dbReference type="PANTHER" id="PTHR43701:SF5">
    <property type="entry name" value="MEMBRANE TRANSPORTER PROTEIN-RELATED"/>
    <property type="match status" value="1"/>
</dbReference>
<feature type="transmembrane region" description="Helical" evidence="6">
    <location>
        <begin position="69"/>
        <end position="93"/>
    </location>
</feature>
<evidence type="ECO:0000256" key="3">
    <source>
        <dbReference type="ARBA" id="ARBA00022692"/>
    </source>
</evidence>
<feature type="transmembrane region" description="Helical" evidence="6">
    <location>
        <begin position="166"/>
        <end position="189"/>
    </location>
</feature>
<dbReference type="InterPro" id="IPR051598">
    <property type="entry name" value="TSUP/Inactive_protease-like"/>
</dbReference>
<evidence type="ECO:0000256" key="5">
    <source>
        <dbReference type="ARBA" id="ARBA00023136"/>
    </source>
</evidence>
<evidence type="ECO:0000256" key="1">
    <source>
        <dbReference type="ARBA" id="ARBA00004141"/>
    </source>
</evidence>